<dbReference type="WBParaSite" id="MhA1_Contig3243.frz3.gene1">
    <property type="protein sequence ID" value="MhA1_Contig3243.frz3.gene1"/>
    <property type="gene ID" value="MhA1_Contig3243.frz3.gene1"/>
</dbReference>
<dbReference type="GO" id="GO:0005085">
    <property type="term" value="F:guanyl-nucleotide exchange factor activity"/>
    <property type="evidence" value="ECO:0007669"/>
    <property type="project" value="InterPro"/>
</dbReference>
<evidence type="ECO:0000259" key="2">
    <source>
        <dbReference type="PROSITE" id="PS50211"/>
    </source>
</evidence>
<proteinExistence type="predicted"/>
<evidence type="ECO:0000313" key="4">
    <source>
        <dbReference type="WBParaSite" id="MhA1_Contig3243.frz3.gene1"/>
    </source>
</evidence>
<evidence type="ECO:0000313" key="3">
    <source>
        <dbReference type="Proteomes" id="UP000095281"/>
    </source>
</evidence>
<dbReference type="AlphaFoldDB" id="A0A1I8BM88"/>
<feature type="domain" description="UDENN" evidence="2">
    <location>
        <begin position="58"/>
        <end position="289"/>
    </location>
</feature>
<dbReference type="GO" id="GO:0031267">
    <property type="term" value="F:small GTPase binding"/>
    <property type="evidence" value="ECO:0007669"/>
    <property type="project" value="InterPro"/>
</dbReference>
<organism evidence="3 4">
    <name type="scientific">Meloidogyne hapla</name>
    <name type="common">Root-knot nematode worm</name>
    <dbReference type="NCBI Taxonomy" id="6305"/>
    <lineage>
        <taxon>Eukaryota</taxon>
        <taxon>Metazoa</taxon>
        <taxon>Ecdysozoa</taxon>
        <taxon>Nematoda</taxon>
        <taxon>Chromadorea</taxon>
        <taxon>Rhabditida</taxon>
        <taxon>Tylenchina</taxon>
        <taxon>Tylenchomorpha</taxon>
        <taxon>Tylenchoidea</taxon>
        <taxon>Meloidogynidae</taxon>
        <taxon>Meloidogyninae</taxon>
        <taxon>Meloidogyne</taxon>
    </lineage>
</organism>
<dbReference type="Pfam" id="PF02141">
    <property type="entry name" value="DENN"/>
    <property type="match status" value="1"/>
</dbReference>
<dbReference type="PANTHER" id="PTHR46070:SF1">
    <property type="entry name" value="PINSTRIPE, ISOFORM A"/>
    <property type="match status" value="1"/>
</dbReference>
<dbReference type="InterPro" id="IPR037516">
    <property type="entry name" value="Tripartite_DENN"/>
</dbReference>
<sequence>MILPNSPLYDYFAVIGYNPEFGLKQERKAEFGEGNSPNGPRSPLEASYEAKVIAHFPSERRGRPFVAEIASELRSVELRQQIFDAQMYFLRDFASNQASSSFPSTLTTNSPYSKGTLLQQKQHISKKFTTHSLPRKFSASGRRNSSNVNTSDQNNGEDHSAYYTNPKSLLFASKCMAVLTPLPVIYSSENLLHNLWLIFNDKFPVEAQLSLDDALFWTLNQIPLPSPGESMCITHPQFQLLVRIPTLEEFPYFDYPMETIFNFLSVEKFIKLLTNFMLEKQILLVSKRE</sequence>
<dbReference type="InterPro" id="IPR001194">
    <property type="entry name" value="cDENN_dom"/>
</dbReference>
<protein>
    <submittedName>
        <fullName evidence="4">UDENN domain-containing protein</fullName>
    </submittedName>
</protein>
<dbReference type="PANTHER" id="PTHR46070">
    <property type="entry name" value="PINSTRIPE, ISOFORM A"/>
    <property type="match status" value="1"/>
</dbReference>
<dbReference type="PROSITE" id="PS50211">
    <property type="entry name" value="DENN"/>
    <property type="match status" value="1"/>
</dbReference>
<accession>A0A1I8BM88</accession>
<feature type="region of interest" description="Disordered" evidence="1">
    <location>
        <begin position="135"/>
        <end position="159"/>
    </location>
</feature>
<name>A0A1I8BM88_MELHA</name>
<reference evidence="4" key="1">
    <citation type="submission" date="2016-11" db="UniProtKB">
        <authorList>
            <consortium name="WormBaseParasite"/>
        </authorList>
    </citation>
    <scope>IDENTIFICATION</scope>
</reference>
<feature type="compositionally biased region" description="Polar residues" evidence="1">
    <location>
        <begin position="141"/>
        <end position="154"/>
    </location>
</feature>
<dbReference type="InterPro" id="IPR047278">
    <property type="entry name" value="DEN5A/B"/>
</dbReference>
<evidence type="ECO:0000256" key="1">
    <source>
        <dbReference type="SAM" id="MobiDB-lite"/>
    </source>
</evidence>
<keyword evidence="3" id="KW-1185">Reference proteome</keyword>
<dbReference type="Proteomes" id="UP000095281">
    <property type="component" value="Unplaced"/>
</dbReference>